<dbReference type="EMBL" id="MK072382">
    <property type="protein sequence ID" value="AYV82420.1"/>
    <property type="molecule type" value="Genomic_DNA"/>
</dbReference>
<dbReference type="GO" id="GO:0020002">
    <property type="term" value="C:host cell plasma membrane"/>
    <property type="evidence" value="ECO:0007669"/>
    <property type="project" value="UniProtKB-SubCell"/>
</dbReference>
<keyword evidence="2" id="KW-0547">Nucleotide-binding</keyword>
<comment type="subcellular location">
    <subcellularLocation>
        <location evidence="1">Host cell membrane</location>
        <topology evidence="1">Lipid-anchor</topology>
        <orientation evidence="1">Cytoplasmic side</orientation>
    </subcellularLocation>
</comment>
<dbReference type="Gene3D" id="3.40.50.300">
    <property type="entry name" value="P-loop containing nucleotide triphosphate hydrolases"/>
    <property type="match status" value="1"/>
</dbReference>
<dbReference type="InterPro" id="IPR027417">
    <property type="entry name" value="P-loop_NTPase"/>
</dbReference>
<evidence type="ECO:0000256" key="1">
    <source>
        <dbReference type="ARBA" id="ARBA00004112"/>
    </source>
</evidence>
<evidence type="ECO:0000256" key="2">
    <source>
        <dbReference type="ARBA" id="ARBA00022741"/>
    </source>
</evidence>
<dbReference type="InterPro" id="IPR001806">
    <property type="entry name" value="Small_GTPase"/>
</dbReference>
<dbReference type="SUPFAM" id="SSF52540">
    <property type="entry name" value="P-loop containing nucleoside triphosphate hydrolases"/>
    <property type="match status" value="1"/>
</dbReference>
<reference evidence="5" key="1">
    <citation type="submission" date="2018-10" db="EMBL/GenBank/DDBJ databases">
        <title>Hidden diversity of soil giant viruses.</title>
        <authorList>
            <person name="Schulz F."/>
            <person name="Alteio L."/>
            <person name="Goudeau D."/>
            <person name="Ryan E.M."/>
            <person name="Malmstrom R.R."/>
            <person name="Blanchard J."/>
            <person name="Woyke T."/>
        </authorList>
    </citation>
    <scope>NUCLEOTIDE SEQUENCE</scope>
    <source>
        <strain evidence="5">HOV1</strain>
    </source>
</reference>
<name>A0A3G5A593_9VIRU</name>
<dbReference type="GO" id="GO:0003924">
    <property type="term" value="F:GTPase activity"/>
    <property type="evidence" value="ECO:0007669"/>
    <property type="project" value="InterPro"/>
</dbReference>
<sequence length="155" mass="17214">MKFPSAGTNNIPQSAGQERFNAITYSFCRGALGVIYVYDVTDTNTFNNIKDWLTFVSKSAGYELSNILVGNKIDLINDDGVGLETGKELADTHNMKYIETSAESGYNIDAVFTTIAQSIIDRLQIDTTAEMSYSDKLNQYIIVDEKEDEKSMCCS</sequence>
<gene>
    <name evidence="5" type="ORF">Homavirus51_3</name>
</gene>
<dbReference type="PROSITE" id="PS51421">
    <property type="entry name" value="RAS"/>
    <property type="match status" value="1"/>
</dbReference>
<dbReference type="Pfam" id="PF00071">
    <property type="entry name" value="Ras"/>
    <property type="match status" value="1"/>
</dbReference>
<accession>A0A3G5A593</accession>
<proteinExistence type="predicted"/>
<organism evidence="5">
    <name type="scientific">Homavirus sp</name>
    <dbReference type="NCBI Taxonomy" id="2487769"/>
    <lineage>
        <taxon>Viruses</taxon>
        <taxon>Varidnaviria</taxon>
        <taxon>Bamfordvirae</taxon>
        <taxon>Nucleocytoviricota</taxon>
        <taxon>Megaviricetes</taxon>
        <taxon>Imitervirales</taxon>
        <taxon>Mimiviridae</taxon>
        <taxon>Klosneuvirinae</taxon>
    </lineage>
</organism>
<dbReference type="SMART" id="SM00175">
    <property type="entry name" value="RAB"/>
    <property type="match status" value="1"/>
</dbReference>
<evidence type="ECO:0000313" key="5">
    <source>
        <dbReference type="EMBL" id="AYV82420.1"/>
    </source>
</evidence>
<dbReference type="CDD" id="cd00154">
    <property type="entry name" value="Rab"/>
    <property type="match status" value="1"/>
</dbReference>
<dbReference type="InterPro" id="IPR005225">
    <property type="entry name" value="Small_GTP-bd"/>
</dbReference>
<dbReference type="FunFam" id="3.40.50.300:FF:001447">
    <property type="entry name" value="Ras-related protein Rab-1B"/>
    <property type="match status" value="1"/>
</dbReference>
<protein>
    <submittedName>
        <fullName evidence="5">Ras-like protein ORAB-1</fullName>
    </submittedName>
</protein>
<dbReference type="PROSITE" id="PS51419">
    <property type="entry name" value="RAB"/>
    <property type="match status" value="1"/>
</dbReference>
<dbReference type="InterPro" id="IPR050305">
    <property type="entry name" value="Small_GTPase_Rab"/>
</dbReference>
<dbReference type="PRINTS" id="PR00449">
    <property type="entry name" value="RASTRNSFRMNG"/>
</dbReference>
<dbReference type="SMART" id="SM00173">
    <property type="entry name" value="RAS"/>
    <property type="match status" value="1"/>
</dbReference>
<evidence type="ECO:0000256" key="4">
    <source>
        <dbReference type="ARBA" id="ARBA00023288"/>
    </source>
</evidence>
<keyword evidence="4" id="KW-0449">Lipoprotein</keyword>
<evidence type="ECO:0000256" key="3">
    <source>
        <dbReference type="ARBA" id="ARBA00023134"/>
    </source>
</evidence>
<keyword evidence="3" id="KW-0342">GTP-binding</keyword>
<dbReference type="NCBIfam" id="TIGR00231">
    <property type="entry name" value="small_GTP"/>
    <property type="match status" value="1"/>
</dbReference>
<dbReference type="GO" id="GO:0005525">
    <property type="term" value="F:GTP binding"/>
    <property type="evidence" value="ECO:0007669"/>
    <property type="project" value="UniProtKB-KW"/>
</dbReference>
<dbReference type="PANTHER" id="PTHR47980">
    <property type="entry name" value="LD44762P"/>
    <property type="match status" value="1"/>
</dbReference>